<proteinExistence type="inferred from homology"/>
<organism evidence="7 8">
    <name type="scientific">Acinetobacter variabilis</name>
    <dbReference type="NCBI Taxonomy" id="70346"/>
    <lineage>
        <taxon>Bacteria</taxon>
        <taxon>Pseudomonadati</taxon>
        <taxon>Pseudomonadota</taxon>
        <taxon>Gammaproteobacteria</taxon>
        <taxon>Moraxellales</taxon>
        <taxon>Moraxellaceae</taxon>
        <taxon>Acinetobacter</taxon>
    </lineage>
</organism>
<dbReference type="InterPro" id="IPR008181">
    <property type="entry name" value="dUTPase"/>
</dbReference>
<dbReference type="EMBL" id="APPE01000031">
    <property type="protein sequence ID" value="ENV00423.1"/>
    <property type="molecule type" value="Genomic_DNA"/>
</dbReference>
<reference evidence="7 8" key="1">
    <citation type="submission" date="2013-02" db="EMBL/GenBank/DDBJ databases">
        <title>The Genome Sequence of Acinetobacter sp. NIPH 899.</title>
        <authorList>
            <consortium name="The Broad Institute Genome Sequencing Platform"/>
            <consortium name="The Broad Institute Genome Sequencing Center for Infectious Disease"/>
            <person name="Cerqueira G."/>
            <person name="Feldgarden M."/>
            <person name="Courvalin P."/>
            <person name="Perichon B."/>
            <person name="Grillot-Courvalin C."/>
            <person name="Clermont D."/>
            <person name="Rocha E."/>
            <person name="Yoon E.-J."/>
            <person name="Nemec A."/>
            <person name="Walker B."/>
            <person name="Young S.K."/>
            <person name="Zeng Q."/>
            <person name="Gargeya S."/>
            <person name="Fitzgerald M."/>
            <person name="Haas B."/>
            <person name="Abouelleil A."/>
            <person name="Alvarado L."/>
            <person name="Arachchi H.M."/>
            <person name="Berlin A.M."/>
            <person name="Chapman S.B."/>
            <person name="Dewar J."/>
            <person name="Goldberg J."/>
            <person name="Griggs A."/>
            <person name="Gujja S."/>
            <person name="Hansen M."/>
            <person name="Howarth C."/>
            <person name="Imamovic A."/>
            <person name="Larimer J."/>
            <person name="McCowan C."/>
            <person name="Murphy C."/>
            <person name="Neiman D."/>
            <person name="Pearson M."/>
            <person name="Priest M."/>
            <person name="Roberts A."/>
            <person name="Saif S."/>
            <person name="Shea T."/>
            <person name="Sisk P."/>
            <person name="Sykes S."/>
            <person name="Wortman J."/>
            <person name="Nusbaum C."/>
            <person name="Birren B."/>
        </authorList>
    </citation>
    <scope>NUCLEOTIDE SEQUENCE [LARGE SCALE GENOMIC DNA]</scope>
    <source>
        <strain evidence="7 8">NIPH 899</strain>
    </source>
</reference>
<dbReference type="InterPro" id="IPR029054">
    <property type="entry name" value="dUTPase-like"/>
</dbReference>
<dbReference type="HOGENOM" id="CLU_068508_1_1_6"/>
<accession>N8WYR7</accession>
<dbReference type="GO" id="GO:0046081">
    <property type="term" value="P:dUTP catabolic process"/>
    <property type="evidence" value="ECO:0007669"/>
    <property type="project" value="InterPro"/>
</dbReference>
<comment type="caution">
    <text evidence="7">The sequence shown here is derived from an EMBL/GenBank/DDBJ whole genome shotgun (WGS) entry which is preliminary data.</text>
</comment>
<evidence type="ECO:0000256" key="3">
    <source>
        <dbReference type="ARBA" id="ARBA00022801"/>
    </source>
</evidence>
<gene>
    <name evidence="7" type="ORF">F969_00655</name>
</gene>
<dbReference type="Proteomes" id="UP000013070">
    <property type="component" value="Unassembled WGS sequence"/>
</dbReference>
<dbReference type="CDD" id="cd07557">
    <property type="entry name" value="trimeric_dUTPase"/>
    <property type="match status" value="1"/>
</dbReference>
<dbReference type="PANTHER" id="PTHR11241">
    <property type="entry name" value="DEOXYURIDINE 5'-TRIPHOSPHATE NUCLEOTIDOHYDROLASE"/>
    <property type="match status" value="1"/>
</dbReference>
<feature type="domain" description="dUTPase-like" evidence="6">
    <location>
        <begin position="15"/>
        <end position="150"/>
    </location>
</feature>
<evidence type="ECO:0000313" key="7">
    <source>
        <dbReference type="EMBL" id="ENV00423.1"/>
    </source>
</evidence>
<dbReference type="AlphaFoldDB" id="N8WYR7"/>
<keyword evidence="4" id="KW-0546">Nucleotide metabolism</keyword>
<dbReference type="PANTHER" id="PTHR11241:SF0">
    <property type="entry name" value="DEOXYURIDINE 5'-TRIPHOSPHATE NUCLEOTIDOHYDROLASE"/>
    <property type="match status" value="1"/>
</dbReference>
<dbReference type="RefSeq" id="WP_004780940.1">
    <property type="nucleotide sequence ID" value="NZ_KB849398.1"/>
</dbReference>
<evidence type="ECO:0000256" key="2">
    <source>
        <dbReference type="ARBA" id="ARBA00012379"/>
    </source>
</evidence>
<evidence type="ECO:0000313" key="8">
    <source>
        <dbReference type="Proteomes" id="UP000013070"/>
    </source>
</evidence>
<dbReference type="SUPFAM" id="SSF51283">
    <property type="entry name" value="dUTPase-like"/>
    <property type="match status" value="1"/>
</dbReference>
<evidence type="ECO:0000259" key="6">
    <source>
        <dbReference type="Pfam" id="PF00692"/>
    </source>
</evidence>
<dbReference type="Pfam" id="PF00692">
    <property type="entry name" value="dUTPase"/>
    <property type="match status" value="1"/>
</dbReference>
<sequence length="152" mass="16235">MREIELGVKALTKTAVIPDYAYADDFCFDLAVDSIAVELHADGTTTAVVGTGLAFDIPQGWGLLVFSRSGHGFKHGIRLGNGTGIIDRGYKGELMVKLIADLKSGAEVLRNLKKGDRIAQATLVERPMVKFKVISDLSGSERGVKGLGSTNQ</sequence>
<dbReference type="GO" id="GO:0006226">
    <property type="term" value="P:dUMP biosynthetic process"/>
    <property type="evidence" value="ECO:0007669"/>
    <property type="project" value="InterPro"/>
</dbReference>
<dbReference type="GO" id="GO:0004170">
    <property type="term" value="F:dUTP diphosphatase activity"/>
    <property type="evidence" value="ECO:0007669"/>
    <property type="project" value="UniProtKB-EC"/>
</dbReference>
<name>N8WYR7_9GAMM</name>
<keyword evidence="8" id="KW-1185">Reference proteome</keyword>
<protein>
    <recommendedName>
        <fullName evidence="2">dUTP diphosphatase</fullName>
        <ecNumber evidence="2">3.6.1.23</ecNumber>
    </recommendedName>
</protein>
<dbReference type="Gene3D" id="2.70.40.10">
    <property type="match status" value="1"/>
</dbReference>
<dbReference type="InterPro" id="IPR033704">
    <property type="entry name" value="dUTPase_trimeric"/>
</dbReference>
<dbReference type="eggNOG" id="COG0756">
    <property type="taxonomic scope" value="Bacteria"/>
</dbReference>
<dbReference type="PATRIC" id="fig|1217710.3.peg.614"/>
<comment type="similarity">
    <text evidence="1">Belongs to the dUTPase family.</text>
</comment>
<evidence type="ECO:0000256" key="1">
    <source>
        <dbReference type="ARBA" id="ARBA00006581"/>
    </source>
</evidence>
<evidence type="ECO:0000256" key="5">
    <source>
        <dbReference type="ARBA" id="ARBA00047686"/>
    </source>
</evidence>
<dbReference type="InterPro" id="IPR036157">
    <property type="entry name" value="dUTPase-like_sf"/>
</dbReference>
<keyword evidence="3" id="KW-0378">Hydrolase</keyword>
<comment type="catalytic activity">
    <reaction evidence="5">
        <text>dUTP + H2O = dUMP + diphosphate + H(+)</text>
        <dbReference type="Rhea" id="RHEA:10248"/>
        <dbReference type="ChEBI" id="CHEBI:15377"/>
        <dbReference type="ChEBI" id="CHEBI:15378"/>
        <dbReference type="ChEBI" id="CHEBI:33019"/>
        <dbReference type="ChEBI" id="CHEBI:61555"/>
        <dbReference type="ChEBI" id="CHEBI:246422"/>
        <dbReference type="EC" id="3.6.1.23"/>
    </reaction>
</comment>
<dbReference type="EC" id="3.6.1.23" evidence="2"/>
<evidence type="ECO:0000256" key="4">
    <source>
        <dbReference type="ARBA" id="ARBA00023080"/>
    </source>
</evidence>
<dbReference type="GO" id="GO:0000287">
    <property type="term" value="F:magnesium ion binding"/>
    <property type="evidence" value="ECO:0007669"/>
    <property type="project" value="InterPro"/>
</dbReference>